<dbReference type="Proteomes" id="UP000291302">
    <property type="component" value="Unassembled WGS sequence"/>
</dbReference>
<proteinExistence type="predicted"/>
<sequence>MDSKDIFISVGGTANDQQERFVSLLEDRLRSEGLIPHTVGRNTFSVEAPLRTVEQLIDRCVGTVVVALERTYFPEGLEKRGGGRQKALGEIRLATPWNHIEAAMSYVRRKPLLVIVEEGVKSEGLLEPGYDWYVQTVPLNETALTTKEFNGVLASWKSKLLENGPPIGTPTDSAISPATMTVAQLVGTLKPAQLWSLLTALAALIAGAFALGGKLLT</sequence>
<evidence type="ECO:0000256" key="1">
    <source>
        <dbReference type="SAM" id="Phobius"/>
    </source>
</evidence>
<protein>
    <recommendedName>
        <fullName evidence="4">TIR domain-containing protein</fullName>
    </recommendedName>
</protein>
<reference evidence="2 3" key="1">
    <citation type="submission" date="2019-02" db="EMBL/GenBank/DDBJ databases">
        <title>The genomic architecture of introgression among sibling species of bacteria.</title>
        <authorList>
            <person name="Cavassim M.I.A."/>
            <person name="Moeskjaer S."/>
            <person name="Moslemi C."/>
            <person name="Fields B."/>
            <person name="Bachmann A."/>
            <person name="Vilhjalmsson B."/>
            <person name="Schierup M.H."/>
            <person name="Young J.P.W."/>
            <person name="Andersen S.U."/>
        </authorList>
    </citation>
    <scope>NUCLEOTIDE SEQUENCE [LARGE SCALE GENOMIC DNA]</scope>
    <source>
        <strain evidence="2 3">SM51</strain>
    </source>
</reference>
<evidence type="ECO:0000313" key="2">
    <source>
        <dbReference type="EMBL" id="TBE73520.1"/>
    </source>
</evidence>
<dbReference type="RefSeq" id="WP_128405386.1">
    <property type="nucleotide sequence ID" value="NZ_SILG01000001.1"/>
</dbReference>
<evidence type="ECO:0008006" key="4">
    <source>
        <dbReference type="Google" id="ProtNLM"/>
    </source>
</evidence>
<keyword evidence="1" id="KW-0472">Membrane</keyword>
<gene>
    <name evidence="2" type="ORF">ELH03_23460</name>
</gene>
<accession>A0ABY1Y1V9</accession>
<organism evidence="2 3">
    <name type="scientific">Rhizobium beringeri</name>
    <dbReference type="NCBI Taxonomy" id="3019934"/>
    <lineage>
        <taxon>Bacteria</taxon>
        <taxon>Pseudomonadati</taxon>
        <taxon>Pseudomonadota</taxon>
        <taxon>Alphaproteobacteria</taxon>
        <taxon>Hyphomicrobiales</taxon>
        <taxon>Rhizobiaceae</taxon>
        <taxon>Rhizobium/Agrobacterium group</taxon>
        <taxon>Rhizobium</taxon>
    </lineage>
</organism>
<feature type="transmembrane region" description="Helical" evidence="1">
    <location>
        <begin position="194"/>
        <end position="216"/>
    </location>
</feature>
<name>A0ABY1Y1V9_9HYPH</name>
<dbReference type="EMBL" id="SILG01000001">
    <property type="protein sequence ID" value="TBE73520.1"/>
    <property type="molecule type" value="Genomic_DNA"/>
</dbReference>
<keyword evidence="1" id="KW-0812">Transmembrane</keyword>
<comment type="caution">
    <text evidence="2">The sequence shown here is derived from an EMBL/GenBank/DDBJ whole genome shotgun (WGS) entry which is preliminary data.</text>
</comment>
<keyword evidence="3" id="KW-1185">Reference proteome</keyword>
<evidence type="ECO:0000313" key="3">
    <source>
        <dbReference type="Proteomes" id="UP000291302"/>
    </source>
</evidence>
<keyword evidence="1" id="KW-1133">Transmembrane helix</keyword>